<feature type="region of interest" description="Disordered" evidence="1">
    <location>
        <begin position="74"/>
        <end position="97"/>
    </location>
</feature>
<evidence type="ECO:0000313" key="2">
    <source>
        <dbReference type="EMBL" id="EDR02386.1"/>
    </source>
</evidence>
<dbReference type="STRING" id="486041.B0DSW8"/>
<dbReference type="AlphaFoldDB" id="B0DSW8"/>
<dbReference type="KEGG" id="lbc:LACBIDRAFT_332490"/>
<feature type="compositionally biased region" description="Polar residues" evidence="1">
    <location>
        <begin position="88"/>
        <end position="97"/>
    </location>
</feature>
<dbReference type="HOGENOM" id="CLU_535345_0_0_1"/>
<reference evidence="2 3" key="1">
    <citation type="journal article" date="2008" name="Nature">
        <title>The genome of Laccaria bicolor provides insights into mycorrhizal symbiosis.</title>
        <authorList>
            <person name="Martin F."/>
            <person name="Aerts A."/>
            <person name="Ahren D."/>
            <person name="Brun A."/>
            <person name="Danchin E.G.J."/>
            <person name="Duchaussoy F."/>
            <person name="Gibon J."/>
            <person name="Kohler A."/>
            <person name="Lindquist E."/>
            <person name="Pereda V."/>
            <person name="Salamov A."/>
            <person name="Shapiro H.J."/>
            <person name="Wuyts J."/>
            <person name="Blaudez D."/>
            <person name="Buee M."/>
            <person name="Brokstein P."/>
            <person name="Canbaeck B."/>
            <person name="Cohen D."/>
            <person name="Courty P.E."/>
            <person name="Coutinho P.M."/>
            <person name="Delaruelle C."/>
            <person name="Detter J.C."/>
            <person name="Deveau A."/>
            <person name="DiFazio S."/>
            <person name="Duplessis S."/>
            <person name="Fraissinet-Tachet L."/>
            <person name="Lucic E."/>
            <person name="Frey-Klett P."/>
            <person name="Fourrey C."/>
            <person name="Feussner I."/>
            <person name="Gay G."/>
            <person name="Grimwood J."/>
            <person name="Hoegger P.J."/>
            <person name="Jain P."/>
            <person name="Kilaru S."/>
            <person name="Labbe J."/>
            <person name="Lin Y.C."/>
            <person name="Legue V."/>
            <person name="Le Tacon F."/>
            <person name="Marmeisse R."/>
            <person name="Melayah D."/>
            <person name="Montanini B."/>
            <person name="Muratet M."/>
            <person name="Nehls U."/>
            <person name="Niculita-Hirzel H."/>
            <person name="Oudot-Le Secq M.P."/>
            <person name="Peter M."/>
            <person name="Quesneville H."/>
            <person name="Rajashekar B."/>
            <person name="Reich M."/>
            <person name="Rouhier N."/>
            <person name="Schmutz J."/>
            <person name="Yin T."/>
            <person name="Chalot M."/>
            <person name="Henrissat B."/>
            <person name="Kuees U."/>
            <person name="Lucas S."/>
            <person name="Van de Peer Y."/>
            <person name="Podila G.K."/>
            <person name="Polle A."/>
            <person name="Pukkila P.J."/>
            <person name="Richardson P.M."/>
            <person name="Rouze P."/>
            <person name="Sanders I.R."/>
            <person name="Stajich J.E."/>
            <person name="Tunlid A."/>
            <person name="Tuskan G."/>
            <person name="Grigoriev I.V."/>
        </authorList>
    </citation>
    <scope>NUCLEOTIDE SEQUENCE [LARGE SCALE GENOMIC DNA]</scope>
    <source>
        <strain evidence="3">S238N-H82 / ATCC MYA-4686</strain>
    </source>
</reference>
<sequence>MSEQSHIAPLSTTTPQGRIEEVMKDTIERLYKLFNWLGNEDVQGLWNQLNPVFEDPTFSGDEFKACLDQWEEHRTNDVSGGSKKPLLKTSNGNGRVSSVTESSALAYYSIYGINSNKIPEGWTSLQWCIFATVGWPYELLIYQKRVENLMDQLIESQARALARGLKQADPSRLSEALKSLVKEKVKRQDADLRECLNCMTNGNEEQALFRAFTMGPFENTVLPLATFTLERALGMMRKAVVDIIDAREFMPFIFTMMGLRALIVARIKILQGPIFFYFASSSLAYFQFAAKFKMAKLNVSGTLPGLIYFTHQLNGFQMPCKTTTMAFSVFAIVNSYFHPDFSEFALEYVTWSDHLKSHPEKEGLDSVPAALNTAEDASLNASDGFPERGSVAFPFHSSRKNDLDLCSECYKLPLDEAKLSGHTAAHVLVKYVLNFPTPYREWMTALVKKRLEFFKDSTTRSKDAPICSECGEVIPDGSVFFVCVDVCCLAYAPRVNQTPQNGFSERTIR</sequence>
<gene>
    <name evidence="2" type="ORF">LACBIDRAFT_332490</name>
</gene>
<evidence type="ECO:0000313" key="3">
    <source>
        <dbReference type="Proteomes" id="UP000001194"/>
    </source>
</evidence>
<proteinExistence type="predicted"/>
<dbReference type="GeneID" id="6082618"/>
<evidence type="ECO:0000256" key="1">
    <source>
        <dbReference type="SAM" id="MobiDB-lite"/>
    </source>
</evidence>
<dbReference type="RefSeq" id="XP_001887063.1">
    <property type="nucleotide sequence ID" value="XM_001887028.1"/>
</dbReference>
<organism evidence="3">
    <name type="scientific">Laccaria bicolor (strain S238N-H82 / ATCC MYA-4686)</name>
    <name type="common">Bicoloured deceiver</name>
    <name type="synonym">Laccaria laccata var. bicolor</name>
    <dbReference type="NCBI Taxonomy" id="486041"/>
    <lineage>
        <taxon>Eukaryota</taxon>
        <taxon>Fungi</taxon>
        <taxon>Dikarya</taxon>
        <taxon>Basidiomycota</taxon>
        <taxon>Agaricomycotina</taxon>
        <taxon>Agaricomycetes</taxon>
        <taxon>Agaricomycetidae</taxon>
        <taxon>Agaricales</taxon>
        <taxon>Agaricineae</taxon>
        <taxon>Hydnangiaceae</taxon>
        <taxon>Laccaria</taxon>
    </lineage>
</organism>
<dbReference type="InParanoid" id="B0DSW8"/>
<dbReference type="EMBL" id="DS547131">
    <property type="protein sequence ID" value="EDR02386.1"/>
    <property type="molecule type" value="Genomic_DNA"/>
</dbReference>
<protein>
    <submittedName>
        <fullName evidence="2">Predicted protein</fullName>
    </submittedName>
</protein>
<accession>B0DSW8</accession>
<dbReference type="OrthoDB" id="3222020at2759"/>
<keyword evidence="3" id="KW-1185">Reference proteome</keyword>
<dbReference type="Proteomes" id="UP000001194">
    <property type="component" value="Unassembled WGS sequence"/>
</dbReference>
<name>B0DSW8_LACBS</name>